<organism evidence="2 3">
    <name type="scientific">Sphaerisporangium siamense</name>
    <dbReference type="NCBI Taxonomy" id="795645"/>
    <lineage>
        <taxon>Bacteria</taxon>
        <taxon>Bacillati</taxon>
        <taxon>Actinomycetota</taxon>
        <taxon>Actinomycetes</taxon>
        <taxon>Streptosporangiales</taxon>
        <taxon>Streptosporangiaceae</taxon>
        <taxon>Sphaerisporangium</taxon>
    </lineage>
</organism>
<feature type="domain" description="HTH cro/C1-type" evidence="1">
    <location>
        <begin position="20"/>
        <end position="76"/>
    </location>
</feature>
<dbReference type="PROSITE" id="PS50943">
    <property type="entry name" value="HTH_CROC1"/>
    <property type="match status" value="1"/>
</dbReference>
<dbReference type="Pfam" id="PF19054">
    <property type="entry name" value="DUF5753"/>
    <property type="match status" value="1"/>
</dbReference>
<evidence type="ECO:0000313" key="3">
    <source>
        <dbReference type="Proteomes" id="UP000542210"/>
    </source>
</evidence>
<dbReference type="RefSeq" id="WP_184876686.1">
    <property type="nucleotide sequence ID" value="NZ_BOOV01000021.1"/>
</dbReference>
<dbReference type="CDD" id="cd00093">
    <property type="entry name" value="HTH_XRE"/>
    <property type="match status" value="1"/>
</dbReference>
<comment type="caution">
    <text evidence="2">The sequence shown here is derived from an EMBL/GenBank/DDBJ whole genome shotgun (WGS) entry which is preliminary data.</text>
</comment>
<dbReference type="InterPro" id="IPR043917">
    <property type="entry name" value="DUF5753"/>
</dbReference>
<dbReference type="Gene3D" id="1.10.260.40">
    <property type="entry name" value="lambda repressor-like DNA-binding domains"/>
    <property type="match status" value="1"/>
</dbReference>
<keyword evidence="3" id="KW-1185">Reference proteome</keyword>
<dbReference type="Proteomes" id="UP000542210">
    <property type="component" value="Unassembled WGS sequence"/>
</dbReference>
<dbReference type="SMART" id="SM00530">
    <property type="entry name" value="HTH_XRE"/>
    <property type="match status" value="1"/>
</dbReference>
<evidence type="ECO:0000259" key="1">
    <source>
        <dbReference type="PROSITE" id="PS50943"/>
    </source>
</evidence>
<protein>
    <submittedName>
        <fullName evidence="2">Transcriptional regulator with XRE-family HTH domain</fullName>
    </submittedName>
</protein>
<proteinExistence type="predicted"/>
<dbReference type="AlphaFoldDB" id="A0A7W7D4P8"/>
<dbReference type="InterPro" id="IPR010982">
    <property type="entry name" value="Lambda_DNA-bd_dom_sf"/>
</dbReference>
<sequence>MSTEAVSSFQKAREELGSRLRELRRDARLTGRQLAESHGWHPTKISKIEGGKQTPSDADLEAWAAACGAPERAPELIAALRSLEGRYVQYRRMFRSGASARQRTFAEFEAESLIVRNFETCFVPGLLQTPEYARFRLAEGISAHAAPDDLDEAVAARMQRQQVLYATGKRFHFVLAESVLRFRLCPVEVMTAQLERLAVASTMRTIRVGVIPFDVPYPAAPIHGFWIFDDRHVSVETVTAALTLTEETDVRAYLDTFARLADAARYGAEARAVITRVLAELPDPEP</sequence>
<evidence type="ECO:0000313" key="2">
    <source>
        <dbReference type="EMBL" id="MBB4699275.1"/>
    </source>
</evidence>
<dbReference type="Pfam" id="PF13560">
    <property type="entry name" value="HTH_31"/>
    <property type="match status" value="1"/>
</dbReference>
<name>A0A7W7D4P8_9ACTN</name>
<gene>
    <name evidence="2" type="ORF">BJ982_000819</name>
</gene>
<dbReference type="EMBL" id="JACHND010000001">
    <property type="protein sequence ID" value="MBB4699275.1"/>
    <property type="molecule type" value="Genomic_DNA"/>
</dbReference>
<dbReference type="InterPro" id="IPR001387">
    <property type="entry name" value="Cro/C1-type_HTH"/>
</dbReference>
<accession>A0A7W7D4P8</accession>
<reference evidence="2 3" key="1">
    <citation type="submission" date="2020-08" db="EMBL/GenBank/DDBJ databases">
        <title>Sequencing the genomes of 1000 actinobacteria strains.</title>
        <authorList>
            <person name="Klenk H.-P."/>
        </authorList>
    </citation>
    <scope>NUCLEOTIDE SEQUENCE [LARGE SCALE GENOMIC DNA]</scope>
    <source>
        <strain evidence="2 3">DSM 45784</strain>
    </source>
</reference>
<dbReference type="SUPFAM" id="SSF47413">
    <property type="entry name" value="lambda repressor-like DNA-binding domains"/>
    <property type="match status" value="1"/>
</dbReference>
<dbReference type="GO" id="GO:0003677">
    <property type="term" value="F:DNA binding"/>
    <property type="evidence" value="ECO:0007669"/>
    <property type="project" value="InterPro"/>
</dbReference>